<keyword evidence="5 12" id="KW-0288">FMN</keyword>
<dbReference type="NCBIfam" id="TIGR00737">
    <property type="entry name" value="nifR3_yhdG"/>
    <property type="match status" value="1"/>
</dbReference>
<comment type="cofactor">
    <cofactor evidence="1 12 14">
        <name>FMN</name>
        <dbReference type="ChEBI" id="CHEBI:58210"/>
    </cofactor>
</comment>
<dbReference type="CDD" id="cd02801">
    <property type="entry name" value="DUS_like_FMN"/>
    <property type="match status" value="1"/>
</dbReference>
<keyword evidence="17" id="KW-1185">Reference proteome</keyword>
<dbReference type="AlphaFoldDB" id="A0A6I4UXJ9"/>
<keyword evidence="3" id="KW-0820">tRNA-binding</keyword>
<evidence type="ECO:0000256" key="7">
    <source>
        <dbReference type="ARBA" id="ARBA00022857"/>
    </source>
</evidence>
<dbReference type="Proteomes" id="UP000471435">
    <property type="component" value="Unassembled WGS sequence"/>
</dbReference>
<evidence type="ECO:0000313" key="16">
    <source>
        <dbReference type="EMBL" id="MXP46607.1"/>
    </source>
</evidence>
<feature type="binding site" evidence="14">
    <location>
        <position position="82"/>
    </location>
    <ligand>
        <name>FMN</name>
        <dbReference type="ChEBI" id="CHEBI:58210"/>
    </ligand>
</feature>
<feature type="binding site" evidence="14">
    <location>
        <position position="181"/>
    </location>
    <ligand>
        <name>FMN</name>
        <dbReference type="ChEBI" id="CHEBI:58210"/>
    </ligand>
</feature>
<evidence type="ECO:0000256" key="2">
    <source>
        <dbReference type="ARBA" id="ARBA00002790"/>
    </source>
</evidence>
<dbReference type="RefSeq" id="WP_160730629.1">
    <property type="nucleotide sequence ID" value="NZ_CANLWR010000001.1"/>
</dbReference>
<reference evidence="16 17" key="1">
    <citation type="submission" date="2019-12" db="EMBL/GenBank/DDBJ databases">
        <title>Genomic-based taxomic classification of the family Erythrobacteraceae.</title>
        <authorList>
            <person name="Xu L."/>
        </authorList>
    </citation>
    <scope>NUCLEOTIDE SEQUENCE [LARGE SCALE GENOMIC DNA]</scope>
    <source>
        <strain evidence="16 17">SW-109</strain>
    </source>
</reference>
<dbReference type="PANTHER" id="PTHR45846:SF1">
    <property type="entry name" value="TRNA-DIHYDROURIDINE(47) SYNTHASE [NAD(P)(+)]-LIKE"/>
    <property type="match status" value="1"/>
</dbReference>
<evidence type="ECO:0000259" key="15">
    <source>
        <dbReference type="Pfam" id="PF01207"/>
    </source>
</evidence>
<gene>
    <name evidence="16" type="primary">dusB</name>
    <name evidence="16" type="ORF">GRI43_04250</name>
</gene>
<name>A0A6I4UXJ9_9SPHN</name>
<feature type="active site" description="Proton donor" evidence="13">
    <location>
        <position position="112"/>
    </location>
</feature>
<evidence type="ECO:0000256" key="4">
    <source>
        <dbReference type="ARBA" id="ARBA00022630"/>
    </source>
</evidence>
<dbReference type="InterPro" id="IPR024036">
    <property type="entry name" value="tRNA-dHydroUridine_Synthase_C"/>
</dbReference>
<feature type="domain" description="DUS-like FMN-binding" evidence="15">
    <location>
        <begin position="26"/>
        <end position="326"/>
    </location>
</feature>
<dbReference type="PROSITE" id="PS01136">
    <property type="entry name" value="UPF0034"/>
    <property type="match status" value="1"/>
</dbReference>
<evidence type="ECO:0000256" key="14">
    <source>
        <dbReference type="PIRSR" id="PIRSR006621-2"/>
    </source>
</evidence>
<dbReference type="InterPro" id="IPR001269">
    <property type="entry name" value="DUS_fam"/>
</dbReference>
<keyword evidence="7" id="KW-0521">NADP</keyword>
<proteinExistence type="inferred from homology"/>
<dbReference type="Gene3D" id="1.10.1200.80">
    <property type="entry name" value="Putative flavin oxidoreducatase, domain 2"/>
    <property type="match status" value="1"/>
</dbReference>
<dbReference type="InterPro" id="IPR004652">
    <property type="entry name" value="DusB-like"/>
</dbReference>
<dbReference type="GO" id="GO:0017150">
    <property type="term" value="F:tRNA dihydrouridine synthase activity"/>
    <property type="evidence" value="ECO:0007669"/>
    <property type="project" value="InterPro"/>
</dbReference>
<keyword evidence="8" id="KW-0694">RNA-binding</keyword>
<evidence type="ECO:0000256" key="12">
    <source>
        <dbReference type="PIRNR" id="PIRNR006621"/>
    </source>
</evidence>
<keyword evidence="14" id="KW-0547">Nucleotide-binding</keyword>
<evidence type="ECO:0000256" key="11">
    <source>
        <dbReference type="ARBA" id="ARBA00048802"/>
    </source>
</evidence>
<evidence type="ECO:0000256" key="6">
    <source>
        <dbReference type="ARBA" id="ARBA00022694"/>
    </source>
</evidence>
<dbReference type="PIRSF" id="PIRSF006621">
    <property type="entry name" value="Dus"/>
    <property type="match status" value="1"/>
</dbReference>
<sequence>MTDIPTPPAMKPIQIGSVTIDCPVVLAPMTGVTDLPFRTLVRRYGSGLNVTEMIASQAAIRETRQSIQKAAWDPTEEPVSMQLVGCDPVSMGEAAKLNADRGAEIIDINFGCPVRKVTNGLAGSALMREVPLATKLMEATVKAVDVPVTVKMRMGWDHDSLNAPELAKIAEDLGVKMITVHGRTRNQMYKGSADWSFIRKVKDAVSIPVIVNGDICGVEDSAKALEQSGADGLMIGRGAYGKPWLLGQVMHWWQTGETIASPSFDEQYEVLVEHYNGMLEHYGREVGTKVARKHLGWYTKGMHGSAEFRNHVNFIDDPEQVLGELERFYTPFMHRRAA</sequence>
<dbReference type="OrthoDB" id="9764501at2"/>
<feature type="binding site" evidence="14">
    <location>
        <position position="151"/>
    </location>
    <ligand>
        <name>FMN</name>
        <dbReference type="ChEBI" id="CHEBI:58210"/>
    </ligand>
</feature>
<accession>A0A6I4UXJ9</accession>
<dbReference type="InterPro" id="IPR035587">
    <property type="entry name" value="DUS-like_FMN-bd"/>
</dbReference>
<keyword evidence="4 12" id="KW-0285">Flavoprotein</keyword>
<comment type="similarity">
    <text evidence="12">Belongs to the dus family.</text>
</comment>
<dbReference type="GO" id="GO:0000049">
    <property type="term" value="F:tRNA binding"/>
    <property type="evidence" value="ECO:0007669"/>
    <property type="project" value="UniProtKB-KW"/>
</dbReference>
<evidence type="ECO:0000256" key="5">
    <source>
        <dbReference type="ARBA" id="ARBA00022643"/>
    </source>
</evidence>
<comment type="catalytic activity">
    <reaction evidence="11">
        <text>a 5,6-dihydrouridine in tRNA + NAD(+) = a uridine in tRNA + NADH + H(+)</text>
        <dbReference type="Rhea" id="RHEA:54452"/>
        <dbReference type="Rhea" id="RHEA-COMP:13339"/>
        <dbReference type="Rhea" id="RHEA-COMP:13887"/>
        <dbReference type="ChEBI" id="CHEBI:15378"/>
        <dbReference type="ChEBI" id="CHEBI:57540"/>
        <dbReference type="ChEBI" id="CHEBI:57945"/>
        <dbReference type="ChEBI" id="CHEBI:65315"/>
        <dbReference type="ChEBI" id="CHEBI:74443"/>
    </reaction>
</comment>
<evidence type="ECO:0000256" key="9">
    <source>
        <dbReference type="ARBA" id="ARBA00023002"/>
    </source>
</evidence>
<dbReference type="GO" id="GO:0050660">
    <property type="term" value="F:flavin adenine dinucleotide binding"/>
    <property type="evidence" value="ECO:0007669"/>
    <property type="project" value="InterPro"/>
</dbReference>
<protein>
    <recommendedName>
        <fullName evidence="12">tRNA-dihydrouridine synthase</fullName>
        <ecNumber evidence="12">1.3.1.-</ecNumber>
    </recommendedName>
</protein>
<dbReference type="InterPro" id="IPR018517">
    <property type="entry name" value="tRNA_hU_synthase_CS"/>
</dbReference>
<evidence type="ECO:0000256" key="3">
    <source>
        <dbReference type="ARBA" id="ARBA00022555"/>
    </source>
</evidence>
<keyword evidence="6 12" id="KW-0819">tRNA processing</keyword>
<dbReference type="InterPro" id="IPR013785">
    <property type="entry name" value="Aldolase_TIM"/>
</dbReference>
<dbReference type="Pfam" id="PF01207">
    <property type="entry name" value="Dus"/>
    <property type="match status" value="1"/>
</dbReference>
<keyword evidence="9 12" id="KW-0560">Oxidoreductase</keyword>
<evidence type="ECO:0000256" key="1">
    <source>
        <dbReference type="ARBA" id="ARBA00001917"/>
    </source>
</evidence>
<evidence type="ECO:0000256" key="10">
    <source>
        <dbReference type="ARBA" id="ARBA00048205"/>
    </source>
</evidence>
<comment type="caution">
    <text evidence="16">The sequence shown here is derived from an EMBL/GenBank/DDBJ whole genome shotgun (WGS) entry which is preliminary data.</text>
</comment>
<evidence type="ECO:0000256" key="8">
    <source>
        <dbReference type="ARBA" id="ARBA00022884"/>
    </source>
</evidence>
<organism evidence="16 17">
    <name type="scientific">Pontixanthobacter luteolus</name>
    <dbReference type="NCBI Taxonomy" id="295089"/>
    <lineage>
        <taxon>Bacteria</taxon>
        <taxon>Pseudomonadati</taxon>
        <taxon>Pseudomonadota</taxon>
        <taxon>Alphaproteobacteria</taxon>
        <taxon>Sphingomonadales</taxon>
        <taxon>Erythrobacteraceae</taxon>
        <taxon>Pontixanthobacter</taxon>
    </lineage>
</organism>
<dbReference type="SUPFAM" id="SSF51395">
    <property type="entry name" value="FMN-linked oxidoreductases"/>
    <property type="match status" value="1"/>
</dbReference>
<dbReference type="PANTHER" id="PTHR45846">
    <property type="entry name" value="TRNA-DIHYDROURIDINE(47) SYNTHASE [NAD(P)(+)]-LIKE"/>
    <property type="match status" value="1"/>
</dbReference>
<comment type="function">
    <text evidence="2 12">Catalyzes the synthesis of 5,6-dihydrouridine (D), a modified base found in the D-loop of most tRNAs, via the reduction of the C5-C6 double bond in target uridines.</text>
</comment>
<evidence type="ECO:0000256" key="13">
    <source>
        <dbReference type="PIRSR" id="PIRSR006621-1"/>
    </source>
</evidence>
<dbReference type="EC" id="1.3.1.-" evidence="12"/>
<dbReference type="Gene3D" id="3.20.20.70">
    <property type="entry name" value="Aldolase class I"/>
    <property type="match status" value="1"/>
</dbReference>
<dbReference type="EMBL" id="WTYP01000001">
    <property type="protein sequence ID" value="MXP46607.1"/>
    <property type="molecule type" value="Genomic_DNA"/>
</dbReference>
<feature type="binding site" evidence="14">
    <location>
        <begin position="236"/>
        <end position="237"/>
    </location>
    <ligand>
        <name>FMN</name>
        <dbReference type="ChEBI" id="CHEBI:58210"/>
    </ligand>
</feature>
<comment type="catalytic activity">
    <reaction evidence="10">
        <text>a 5,6-dihydrouridine in tRNA + NADP(+) = a uridine in tRNA + NADPH + H(+)</text>
        <dbReference type="Rhea" id="RHEA:23624"/>
        <dbReference type="Rhea" id="RHEA-COMP:13339"/>
        <dbReference type="Rhea" id="RHEA-COMP:13887"/>
        <dbReference type="ChEBI" id="CHEBI:15378"/>
        <dbReference type="ChEBI" id="CHEBI:57783"/>
        <dbReference type="ChEBI" id="CHEBI:58349"/>
        <dbReference type="ChEBI" id="CHEBI:65315"/>
        <dbReference type="ChEBI" id="CHEBI:74443"/>
    </reaction>
</comment>
<evidence type="ECO:0000313" key="17">
    <source>
        <dbReference type="Proteomes" id="UP000471435"/>
    </source>
</evidence>